<dbReference type="InterPro" id="IPR041498">
    <property type="entry name" value="Big_6"/>
</dbReference>
<comment type="caution">
    <text evidence="3">The sequence shown here is derived from an EMBL/GenBank/DDBJ whole genome shotgun (WGS) entry which is preliminary data.</text>
</comment>
<dbReference type="Pfam" id="PF17936">
    <property type="entry name" value="Big_6"/>
    <property type="match status" value="1"/>
</dbReference>
<proteinExistence type="predicted"/>
<evidence type="ECO:0000259" key="2">
    <source>
        <dbReference type="Pfam" id="PF19077"/>
    </source>
</evidence>
<name>A0A0J9E6U1_9RHOB</name>
<dbReference type="EMBL" id="LFTY01000002">
    <property type="protein sequence ID" value="KMW58490.1"/>
    <property type="molecule type" value="Genomic_DNA"/>
</dbReference>
<dbReference type="InterPro" id="IPR044016">
    <property type="entry name" value="Big_13"/>
</dbReference>
<dbReference type="RefSeq" id="WP_049644094.1">
    <property type="nucleotide sequence ID" value="NZ_LFTY01000002.1"/>
</dbReference>
<dbReference type="NCBIfam" id="NF033510">
    <property type="entry name" value="Ca_tandemer"/>
    <property type="match status" value="5"/>
</dbReference>
<feature type="domain" description="Bacterial Ig" evidence="1">
    <location>
        <begin position="240"/>
        <end position="312"/>
    </location>
</feature>
<evidence type="ECO:0000259" key="1">
    <source>
        <dbReference type="Pfam" id="PF17936"/>
    </source>
</evidence>
<dbReference type="OrthoDB" id="7858035at2"/>
<dbReference type="Pfam" id="PF19077">
    <property type="entry name" value="Big_13"/>
    <property type="match status" value="1"/>
</dbReference>
<dbReference type="PATRIC" id="fig|1675527.3.peg.3624"/>
<dbReference type="InterPro" id="IPR013783">
    <property type="entry name" value="Ig-like_fold"/>
</dbReference>
<keyword evidence="4" id="KW-1185">Reference proteome</keyword>
<protein>
    <submittedName>
        <fullName evidence="3">T1SS secreted agglutinin RTX</fullName>
    </submittedName>
</protein>
<dbReference type="Gene3D" id="2.60.40.10">
    <property type="entry name" value="Immunoglobulins"/>
    <property type="match status" value="5"/>
</dbReference>
<feature type="domain" description="Bacterial Ig-like" evidence="2">
    <location>
        <begin position="536"/>
        <end position="606"/>
    </location>
</feature>
<dbReference type="STRING" id="1675527.AIOL_003465"/>
<organism evidence="3 4">
    <name type="scientific">Candidatus Rhodobacter oscarellae</name>
    <dbReference type="NCBI Taxonomy" id="1675527"/>
    <lineage>
        <taxon>Bacteria</taxon>
        <taxon>Pseudomonadati</taxon>
        <taxon>Pseudomonadota</taxon>
        <taxon>Alphaproteobacteria</taxon>
        <taxon>Rhodobacterales</taxon>
        <taxon>Rhodobacter group</taxon>
        <taxon>Rhodobacter</taxon>
    </lineage>
</organism>
<reference evidence="3 4" key="1">
    <citation type="submission" date="2015-06" db="EMBL/GenBank/DDBJ databases">
        <title>Draft genome sequence of an Alphaproteobacteria species associated to the Mediterranean sponge Oscarella lobularis.</title>
        <authorList>
            <person name="Jourda C."/>
            <person name="Santini S."/>
            <person name="Claverie J.-M."/>
        </authorList>
    </citation>
    <scope>NUCLEOTIDE SEQUENCE [LARGE SCALE GENOMIC DNA]</scope>
    <source>
        <strain evidence="3">IGS</strain>
    </source>
</reference>
<sequence length="793" mass="81070">MAIGQNNFNDNLRESAVDVYIDAGSTVRAPLDRTDFIFSFSREEVQDFERVGDDLVLVLNNGETVRIIDYYQGAYEHALLFGGEGGGVGVGVLAAGALGLGLAGLALAGDGGDSDPVSSPPQVSRPTIDDTAVTRFIGSNSTGGVQITGTGEPNTTVEVDIGGEVRMATVDASGYWSANYNLADLPSDGVYTVTAVATDPNGNAFNLLGPNLDIDTTAPTASPTDGFEATGDVISAVEHENGVDLSGTGEPGATVAVTVNGVTHETTVDPAGNWQVTFAPDELPTGETTIPAVLVTTDPHGNSARTVEALVIDTDPGDLTLSTDPIETDDVINAVERADGVVVHGTATPGIAVAVAVGAASYNVTASPSGDWSVLVPRSDLPTGTQDLSIRASISDDQGNTKTVFDSVRVDTVVDDFRSDIGAVTGDGFVNSAEQGQGVTVSGVVEPGSTVMVQFGSTEIAATVDSLGNWTAVIPTDSIAPGTYNIPISATATDPAGNSQVLSDVVKVDTETSLTALQFQTADDVINAQERSDGVTFSGTSEPGATIAASFSGTTLSAVADSAGNWEITFPEAAVPVGTYNANVQITATDIAGNSANLSESFLVDTQVDTPGVNSLTFTSNEVTGISTRNGEDAHSIYTLQPSGALGAINTTASSDPNLGTELDFGTPILDGTNFVVVSEDNAGNSAATLVVLEDNAGNDSTILHPGLDGFDVLALDLDYSYGSNLVLSDAQIMELTNGTGSLTVYGGADDTLTLSNATRTAGNQTNGNDVFDVYTLDSGATVLVDDDIRVVI</sequence>
<dbReference type="Proteomes" id="UP000037178">
    <property type="component" value="Unassembled WGS sequence"/>
</dbReference>
<accession>A0A0J9E6U1</accession>
<evidence type="ECO:0000313" key="4">
    <source>
        <dbReference type="Proteomes" id="UP000037178"/>
    </source>
</evidence>
<dbReference type="AlphaFoldDB" id="A0A0J9E6U1"/>
<evidence type="ECO:0000313" key="3">
    <source>
        <dbReference type="EMBL" id="KMW58490.1"/>
    </source>
</evidence>
<gene>
    <name evidence="3" type="ORF">AIOL_003465</name>
</gene>